<dbReference type="RefSeq" id="WP_012675352.1">
    <property type="nucleotide sequence ID" value="NC_012440.1"/>
</dbReference>
<dbReference type="HOGENOM" id="CLU_058997_4_0_0"/>
<dbReference type="Proteomes" id="UP000001366">
    <property type="component" value="Chromosome"/>
</dbReference>
<gene>
    <name evidence="1" type="ordered locus">PERMA_1693</name>
</gene>
<dbReference type="eggNOG" id="COG3137">
    <property type="taxonomic scope" value="Bacteria"/>
</dbReference>
<dbReference type="OrthoDB" id="12455at2"/>
<dbReference type="EMBL" id="CP001230">
    <property type="protein sequence ID" value="ACO03113.1"/>
    <property type="molecule type" value="Genomic_DNA"/>
</dbReference>
<accession>C0QS11</accession>
<sequence>MFRYIYLILLVLTFTVFSEEKKWEVHIEFAYVKTSGNTQTDTMASKFNADYELDKNRFYLKGETLYKKDDGKESANKVITDGRWERVIHDDLFGFLNIRYEMDKFSGYEYRISGGPGVGYDIIERDDMNLKSLISVINYYDRFVDGERKSDSYSSSKVELYFDWDIREDLKYRFDINYIVSLRDNQNYFLNGETGFEIKLNSVLSMGVSYKVNYQNKPPDPDIKRTDTTLLTSVIFDF</sequence>
<protein>
    <recommendedName>
        <fullName evidence="3">Salt-induced outer membrane protein</fullName>
    </recommendedName>
</protein>
<evidence type="ECO:0000313" key="2">
    <source>
        <dbReference type="Proteomes" id="UP000001366"/>
    </source>
</evidence>
<dbReference type="PaxDb" id="123214-PERMA_1693"/>
<organism evidence="1 2">
    <name type="scientific">Persephonella marina (strain DSM 14350 / EX-H1)</name>
    <dbReference type="NCBI Taxonomy" id="123214"/>
    <lineage>
        <taxon>Bacteria</taxon>
        <taxon>Pseudomonadati</taxon>
        <taxon>Aquificota</taxon>
        <taxon>Aquificia</taxon>
        <taxon>Aquificales</taxon>
        <taxon>Hydrogenothermaceae</taxon>
        <taxon>Persephonella</taxon>
    </lineage>
</organism>
<name>C0QS11_PERMH</name>
<dbReference type="KEGG" id="pmx:PERMA_1693"/>
<dbReference type="STRING" id="123214.PERMA_1693"/>
<reference evidence="1 2" key="1">
    <citation type="journal article" date="2009" name="J. Bacteriol.">
        <title>Complete and draft genome sequences of six members of the Aquificales.</title>
        <authorList>
            <person name="Reysenbach A.L."/>
            <person name="Hamamura N."/>
            <person name="Podar M."/>
            <person name="Griffiths E."/>
            <person name="Ferreira S."/>
            <person name="Hochstein R."/>
            <person name="Heidelberg J."/>
            <person name="Johnson J."/>
            <person name="Mead D."/>
            <person name="Pohorille A."/>
            <person name="Sarmiento M."/>
            <person name="Schweighofer K."/>
            <person name="Seshadri R."/>
            <person name="Voytek M.A."/>
        </authorList>
    </citation>
    <scope>NUCLEOTIDE SEQUENCE [LARGE SCALE GENOMIC DNA]</scope>
    <source>
        <strain evidence="2">DSM 14350 / EX-H1</strain>
    </source>
</reference>
<proteinExistence type="predicted"/>
<dbReference type="InterPro" id="IPR007433">
    <property type="entry name" value="DUF481"/>
</dbReference>
<evidence type="ECO:0008006" key="3">
    <source>
        <dbReference type="Google" id="ProtNLM"/>
    </source>
</evidence>
<evidence type="ECO:0000313" key="1">
    <source>
        <dbReference type="EMBL" id="ACO03113.1"/>
    </source>
</evidence>
<dbReference type="Pfam" id="PF04338">
    <property type="entry name" value="DUF481"/>
    <property type="match status" value="1"/>
</dbReference>
<keyword evidence="2" id="KW-1185">Reference proteome</keyword>
<dbReference type="AlphaFoldDB" id="C0QS11"/>